<evidence type="ECO:0000256" key="1">
    <source>
        <dbReference type="SAM" id="MobiDB-lite"/>
    </source>
</evidence>
<dbReference type="PROSITE" id="PS50943">
    <property type="entry name" value="HTH_CROC1"/>
    <property type="match status" value="1"/>
</dbReference>
<dbReference type="PANTHER" id="PTHR47691:SF3">
    <property type="entry name" value="HTH-TYPE TRANSCRIPTIONAL REGULATOR RV0890C-RELATED"/>
    <property type="match status" value="1"/>
</dbReference>
<dbReference type="Proteomes" id="UP000297496">
    <property type="component" value="Unassembled WGS sequence"/>
</dbReference>
<dbReference type="Gene3D" id="1.25.40.10">
    <property type="entry name" value="Tetratricopeptide repeat domain"/>
    <property type="match status" value="1"/>
</dbReference>
<dbReference type="GO" id="GO:0003677">
    <property type="term" value="F:DNA binding"/>
    <property type="evidence" value="ECO:0007669"/>
    <property type="project" value="InterPro"/>
</dbReference>
<dbReference type="InterPro" id="IPR041664">
    <property type="entry name" value="AAA_16"/>
</dbReference>
<dbReference type="InterPro" id="IPR010982">
    <property type="entry name" value="Lambda_DNA-bd_dom_sf"/>
</dbReference>
<dbReference type="SUPFAM" id="SSF47413">
    <property type="entry name" value="lambda repressor-like DNA-binding domains"/>
    <property type="match status" value="1"/>
</dbReference>
<dbReference type="Pfam" id="PF13560">
    <property type="entry name" value="HTH_31"/>
    <property type="match status" value="1"/>
</dbReference>
<dbReference type="SUPFAM" id="SSF52540">
    <property type="entry name" value="P-loop containing nucleoside triphosphate hydrolases"/>
    <property type="match status" value="1"/>
</dbReference>
<evidence type="ECO:0000313" key="4">
    <source>
        <dbReference type="Proteomes" id="UP000297496"/>
    </source>
</evidence>
<dbReference type="PRINTS" id="PR00364">
    <property type="entry name" value="DISEASERSIST"/>
</dbReference>
<dbReference type="Gene3D" id="1.10.260.40">
    <property type="entry name" value="lambda repressor-like DNA-binding domains"/>
    <property type="match status" value="1"/>
</dbReference>
<dbReference type="AlphaFoldDB" id="A0A4Z1CFL0"/>
<sequence>MQDLQQLSLVRSHPCGSRTLHGARPRSLHSRPLGTGRLGSHGGDVGTQGDSTLGTVLRALREGAGLSQEELAERAGLSPHAISALERGTRTRPYPHTLRSLATALDLTDEQRAALVAAVPPRSSRQAAAAAAAPVRPRDLPVPATPLVGRDDDVSRVADLLGSGRLVTLSGPGGVGKTRLALAVAARVRDRFADGVTLVELAPLLEAPQVVAAVADAVDAVRDPARPVLDDAVDVLRGQHRLLVLDNLEHLLDAAPDVAALVEAVPDLTVLTTSRAPLRVRGETEYGVEPLEVDEAPDGSPSPAARLLLDRAQRVSPGWGADSADAPAVNATCEQLAGLPLALELAAARARLLDPAALLDRLDSALRSGPRDLPPRQRTMRATLDWSNGLLDAPAQSLLRLLGVFVGGTTLADLEAVAGRAGATYDVVAALESLVEHSLVVAEPSGRLRLLEPVAQYARDLLHESGEWDGAIRAHAAHYLAVAELNSSSYRNGGQVAALNRIDLETANLDAAAERSLAVGDVETPARMAWELWLYWWLRGRHDHGRRFAEAALQRSHVLADDVHARAALGAATMAFAMDDVAGAARWWRLSYEHAGDVDEILSNSIAGEGLVALVEGDLDLARDRFHRAMRHAAAAGPEVEWTWALSHIWLGTVALLEGDADEAVRFVDEGLASARRRDDRLTSYIALYNLFQVELGRGDHDAARRHLEEGARLSLETGDQANLAYLLDAGAVLAAASGQHARVPLLLGAAQAIREAAGSRGYGYYRPDPGAIEAAADEARSHLGADRYDDALDTGRGLPATDAAAMLRT</sequence>
<evidence type="ECO:0000259" key="2">
    <source>
        <dbReference type="PROSITE" id="PS50943"/>
    </source>
</evidence>
<dbReference type="InterPro" id="IPR001387">
    <property type="entry name" value="Cro/C1-type_HTH"/>
</dbReference>
<comment type="caution">
    <text evidence="3">The sequence shown here is derived from an EMBL/GenBank/DDBJ whole genome shotgun (WGS) entry which is preliminary data.</text>
</comment>
<evidence type="ECO:0000313" key="3">
    <source>
        <dbReference type="EMBL" id="TGN64378.1"/>
    </source>
</evidence>
<name>A0A4Z1CFL0_9ACTN</name>
<organism evidence="3 4">
    <name type="scientific">Nocardioides eburneiflavus</name>
    <dbReference type="NCBI Taxonomy" id="2518372"/>
    <lineage>
        <taxon>Bacteria</taxon>
        <taxon>Bacillati</taxon>
        <taxon>Actinomycetota</taxon>
        <taxon>Actinomycetes</taxon>
        <taxon>Propionibacteriales</taxon>
        <taxon>Nocardioidaceae</taxon>
        <taxon>Nocardioides</taxon>
    </lineage>
</organism>
<dbReference type="EMBL" id="SRRO01000001">
    <property type="protein sequence ID" value="TGN64378.1"/>
    <property type="molecule type" value="Genomic_DNA"/>
</dbReference>
<dbReference type="PANTHER" id="PTHR47691">
    <property type="entry name" value="REGULATOR-RELATED"/>
    <property type="match status" value="1"/>
</dbReference>
<accession>A0A4Z1CFL0</accession>
<keyword evidence="4" id="KW-1185">Reference proteome</keyword>
<gene>
    <name evidence="3" type="ORF">EXE59_10725</name>
</gene>
<dbReference type="SUPFAM" id="SSF48452">
    <property type="entry name" value="TPR-like"/>
    <property type="match status" value="1"/>
</dbReference>
<protein>
    <submittedName>
        <fullName evidence="3">XRE family transcriptional regulator</fullName>
    </submittedName>
</protein>
<dbReference type="CDD" id="cd00093">
    <property type="entry name" value="HTH_XRE"/>
    <property type="match status" value="1"/>
</dbReference>
<reference evidence="3 4" key="1">
    <citation type="submission" date="2019-04" db="EMBL/GenBank/DDBJ databases">
        <title>Three New Species of Nocardioides, Nocardioides euryhalodurans sp. nov., Nocardioides seonyuensis sp. nov. and Nocardioides eburneoflavus sp. nov. Isolated from Soil.</title>
        <authorList>
            <person name="Roh S.G."/>
            <person name="Lee C."/>
            <person name="Kim M.-K."/>
            <person name="Kim S.B."/>
        </authorList>
    </citation>
    <scope>NUCLEOTIDE SEQUENCE [LARGE SCALE GENOMIC DNA]</scope>
    <source>
        <strain evidence="3 4">MMS17-SY213</strain>
    </source>
</reference>
<feature type="domain" description="HTH cro/C1-type" evidence="2">
    <location>
        <begin position="57"/>
        <end position="111"/>
    </location>
</feature>
<feature type="compositionally biased region" description="Gly residues" evidence="1">
    <location>
        <begin position="36"/>
        <end position="46"/>
    </location>
</feature>
<dbReference type="SMART" id="SM00530">
    <property type="entry name" value="HTH_XRE"/>
    <property type="match status" value="1"/>
</dbReference>
<dbReference type="Gene3D" id="3.40.50.300">
    <property type="entry name" value="P-loop containing nucleotide triphosphate hydrolases"/>
    <property type="match status" value="1"/>
</dbReference>
<dbReference type="Pfam" id="PF13191">
    <property type="entry name" value="AAA_16"/>
    <property type="match status" value="1"/>
</dbReference>
<dbReference type="OrthoDB" id="3755432at2"/>
<dbReference type="InterPro" id="IPR027417">
    <property type="entry name" value="P-loop_NTPase"/>
</dbReference>
<proteinExistence type="predicted"/>
<dbReference type="InterPro" id="IPR011990">
    <property type="entry name" value="TPR-like_helical_dom_sf"/>
</dbReference>
<feature type="region of interest" description="Disordered" evidence="1">
    <location>
        <begin position="1"/>
        <end position="49"/>
    </location>
</feature>